<dbReference type="InterPro" id="IPR036770">
    <property type="entry name" value="Ankyrin_rpt-contain_sf"/>
</dbReference>
<dbReference type="SUPFAM" id="SSF48403">
    <property type="entry name" value="Ankyrin repeat"/>
    <property type="match status" value="1"/>
</dbReference>
<dbReference type="RefSeq" id="XP_069210586.1">
    <property type="nucleotide sequence ID" value="XM_069353168.1"/>
</dbReference>
<accession>A0ABR3Q806</accession>
<reference evidence="5 6" key="1">
    <citation type="submission" date="2023-08" db="EMBL/GenBank/DDBJ databases">
        <title>Annotated Genome Sequence of Vanrija albida AlHP1.</title>
        <authorList>
            <person name="Herzog R."/>
        </authorList>
    </citation>
    <scope>NUCLEOTIDE SEQUENCE [LARGE SCALE GENOMIC DNA]</scope>
    <source>
        <strain evidence="5 6">AlHP1</strain>
    </source>
</reference>
<feature type="region of interest" description="Disordered" evidence="4">
    <location>
        <begin position="1"/>
        <end position="20"/>
    </location>
</feature>
<comment type="caution">
    <text evidence="5">The sequence shown here is derived from an EMBL/GenBank/DDBJ whole genome shotgun (WGS) entry which is preliminary data.</text>
</comment>
<protein>
    <recommendedName>
        <fullName evidence="7">Ankyrin</fullName>
    </recommendedName>
</protein>
<proteinExistence type="predicted"/>
<keyword evidence="1" id="KW-0677">Repeat</keyword>
<dbReference type="PANTHER" id="PTHR24171">
    <property type="entry name" value="ANKYRIN REPEAT DOMAIN-CONTAINING PROTEIN 39-RELATED"/>
    <property type="match status" value="1"/>
</dbReference>
<dbReference type="Pfam" id="PF12796">
    <property type="entry name" value="Ank_2"/>
    <property type="match status" value="1"/>
</dbReference>
<evidence type="ECO:0000313" key="5">
    <source>
        <dbReference type="EMBL" id="KAL1410642.1"/>
    </source>
</evidence>
<dbReference type="PROSITE" id="PS50088">
    <property type="entry name" value="ANK_REPEAT"/>
    <property type="match status" value="2"/>
</dbReference>
<evidence type="ECO:0000256" key="3">
    <source>
        <dbReference type="PROSITE-ProRule" id="PRU00023"/>
    </source>
</evidence>
<dbReference type="InterPro" id="IPR002110">
    <property type="entry name" value="Ankyrin_rpt"/>
</dbReference>
<dbReference type="SMART" id="SM00248">
    <property type="entry name" value="ANK"/>
    <property type="match status" value="2"/>
</dbReference>
<feature type="repeat" description="ANK" evidence="3">
    <location>
        <begin position="62"/>
        <end position="94"/>
    </location>
</feature>
<evidence type="ECO:0000256" key="1">
    <source>
        <dbReference type="ARBA" id="ARBA00022737"/>
    </source>
</evidence>
<feature type="repeat" description="ANK" evidence="3">
    <location>
        <begin position="95"/>
        <end position="127"/>
    </location>
</feature>
<dbReference type="Gene3D" id="1.25.40.20">
    <property type="entry name" value="Ankyrin repeat-containing domain"/>
    <property type="match status" value="1"/>
</dbReference>
<dbReference type="PANTHER" id="PTHR24171:SF10">
    <property type="entry name" value="ANKYRIN REPEAT DOMAIN-CONTAINING PROTEIN 29-LIKE"/>
    <property type="match status" value="1"/>
</dbReference>
<dbReference type="GeneID" id="95985704"/>
<dbReference type="EMBL" id="JBBXJM010000003">
    <property type="protein sequence ID" value="KAL1410642.1"/>
    <property type="molecule type" value="Genomic_DNA"/>
</dbReference>
<gene>
    <name evidence="5" type="ORF">Q8F55_004661</name>
</gene>
<organism evidence="5 6">
    <name type="scientific">Vanrija albida</name>
    <dbReference type="NCBI Taxonomy" id="181172"/>
    <lineage>
        <taxon>Eukaryota</taxon>
        <taxon>Fungi</taxon>
        <taxon>Dikarya</taxon>
        <taxon>Basidiomycota</taxon>
        <taxon>Agaricomycotina</taxon>
        <taxon>Tremellomycetes</taxon>
        <taxon>Trichosporonales</taxon>
        <taxon>Trichosporonaceae</taxon>
        <taxon>Vanrija</taxon>
    </lineage>
</organism>
<evidence type="ECO:0008006" key="7">
    <source>
        <dbReference type="Google" id="ProtNLM"/>
    </source>
</evidence>
<name>A0ABR3Q806_9TREE</name>
<sequence>MSGPPVVPSPASAAHTRPTADTLPPEAIALAGKLFDLARAGTTADLEVYVDAGVPANLTNQSGDTLLMLAAYHGHSGTVAMLLRKGADPDALNAKGQSPIAGAVFKLHNDVVTTLLEAGADVRAGQPNALDCAKMFKRDDLLKLFEAKEAEAK</sequence>
<dbReference type="PROSITE" id="PS50297">
    <property type="entry name" value="ANK_REP_REGION"/>
    <property type="match status" value="2"/>
</dbReference>
<evidence type="ECO:0000256" key="4">
    <source>
        <dbReference type="SAM" id="MobiDB-lite"/>
    </source>
</evidence>
<keyword evidence="2 3" id="KW-0040">ANK repeat</keyword>
<dbReference type="Proteomes" id="UP001565368">
    <property type="component" value="Unassembled WGS sequence"/>
</dbReference>
<evidence type="ECO:0000313" key="6">
    <source>
        <dbReference type="Proteomes" id="UP001565368"/>
    </source>
</evidence>
<keyword evidence="6" id="KW-1185">Reference proteome</keyword>
<evidence type="ECO:0000256" key="2">
    <source>
        <dbReference type="ARBA" id="ARBA00023043"/>
    </source>
</evidence>